<gene>
    <name evidence="1" type="ORF">RDB_LOCUS114315</name>
</gene>
<sequence>NSGNNQLPHPNPPATSAALATLDTQSDTQVHSRDSEFYYYYGSAAFLVRNKLFKFQVSLLATDVEDYKLKHMIKDAIDSFEGGTDKPATSDHILLADITTNQFRDFLMVVFGGITNNAFLALLKALQTPSSSTPLLVSRLTNIGFLGC</sequence>
<evidence type="ECO:0000313" key="1">
    <source>
        <dbReference type="EMBL" id="CAE6474688.1"/>
    </source>
</evidence>
<organism evidence="1 2">
    <name type="scientific">Rhizoctonia solani</name>
    <dbReference type="NCBI Taxonomy" id="456999"/>
    <lineage>
        <taxon>Eukaryota</taxon>
        <taxon>Fungi</taxon>
        <taxon>Dikarya</taxon>
        <taxon>Basidiomycota</taxon>
        <taxon>Agaricomycotina</taxon>
        <taxon>Agaricomycetes</taxon>
        <taxon>Cantharellales</taxon>
        <taxon>Ceratobasidiaceae</taxon>
        <taxon>Rhizoctonia</taxon>
    </lineage>
</organism>
<name>A0A8H3C7E8_9AGAM</name>
<protein>
    <submittedName>
        <fullName evidence="1">Uncharacterized protein</fullName>
    </submittedName>
</protein>
<accession>A0A8H3C7E8</accession>
<reference evidence="1" key="1">
    <citation type="submission" date="2021-01" db="EMBL/GenBank/DDBJ databases">
        <authorList>
            <person name="Kaushik A."/>
        </authorList>
    </citation>
    <scope>NUCLEOTIDE SEQUENCE</scope>
    <source>
        <strain evidence="1">AG4-R118</strain>
    </source>
</reference>
<proteinExistence type="predicted"/>
<evidence type="ECO:0000313" key="2">
    <source>
        <dbReference type="Proteomes" id="UP000663888"/>
    </source>
</evidence>
<comment type="caution">
    <text evidence="1">The sequence shown here is derived from an EMBL/GenBank/DDBJ whole genome shotgun (WGS) entry which is preliminary data.</text>
</comment>
<dbReference type="Proteomes" id="UP000663888">
    <property type="component" value="Unassembled WGS sequence"/>
</dbReference>
<dbReference type="EMBL" id="CAJMWX010001210">
    <property type="protein sequence ID" value="CAE6474688.1"/>
    <property type="molecule type" value="Genomic_DNA"/>
</dbReference>
<dbReference type="AlphaFoldDB" id="A0A8H3C7E8"/>
<feature type="non-terminal residue" evidence="1">
    <location>
        <position position="1"/>
    </location>
</feature>